<evidence type="ECO:0000313" key="3">
    <source>
        <dbReference type="EMBL" id="CPV52187.1"/>
    </source>
</evidence>
<evidence type="ECO:0000256" key="2">
    <source>
        <dbReference type="SAM" id="MobiDB-lite"/>
    </source>
</evidence>
<name>A0A0U1ACC3_9MYCO</name>
<gene>
    <name evidence="3" type="ORF">ERS075579_02356</name>
</gene>
<proteinExistence type="predicted"/>
<dbReference type="InterPro" id="IPR007793">
    <property type="entry name" value="DivIVA_fam"/>
</dbReference>
<sequence length="295" mass="33380">MTTTTLNESTRNFTRTRNGYDPIEVNEYISRLTIMHQSGLNDVATLKSRLADATKQISALKDEVTTLSDTSPSAHAMTDRMAKMLRIAVDEVSEMQNEARTESAALIASAKADAEAMRTKHKEMLADMAARQSALETEYTEVMARAREEANQIVAQAVSESERLRAAEAKRREKAETELDEELTKLRTDTQTAVDEQRRSTQDECEKRLADAKDEADRRLRLADEQIERRLDQARRSVEEIGQQRISILEQLMGVYGRLESIPSILESAYRDRDNSKSIVMVPSKRVLDQKVIEG</sequence>
<keyword evidence="1" id="KW-0175">Coiled coil</keyword>
<dbReference type="AlphaFoldDB" id="A0A0U1ACC3"/>
<evidence type="ECO:0000313" key="4">
    <source>
        <dbReference type="Proteomes" id="UP000045782"/>
    </source>
</evidence>
<feature type="coiled-coil region" evidence="1">
    <location>
        <begin position="147"/>
        <end position="185"/>
    </location>
</feature>
<protein>
    <submittedName>
        <fullName evidence="3">Coiled-coil structural protein</fullName>
    </submittedName>
</protein>
<feature type="compositionally biased region" description="Basic and acidic residues" evidence="2">
    <location>
        <begin position="195"/>
        <end position="213"/>
    </location>
</feature>
<accession>A0A0U1ACC3</accession>
<evidence type="ECO:0000256" key="1">
    <source>
        <dbReference type="SAM" id="Coils"/>
    </source>
</evidence>
<feature type="region of interest" description="Disordered" evidence="2">
    <location>
        <begin position="189"/>
        <end position="213"/>
    </location>
</feature>
<dbReference type="Pfam" id="PF05103">
    <property type="entry name" value="DivIVA"/>
    <property type="match status" value="1"/>
</dbReference>
<dbReference type="Proteomes" id="UP000045782">
    <property type="component" value="Unassembled WGS sequence"/>
</dbReference>
<dbReference type="EMBL" id="CSWP01000004">
    <property type="protein sequence ID" value="CPV52187.1"/>
    <property type="molecule type" value="Genomic_DNA"/>
</dbReference>
<dbReference type="RefSeq" id="WP_005060028.1">
    <property type="nucleotide sequence ID" value="NZ_CP014951.1"/>
</dbReference>
<organism evidence="3 4">
    <name type="scientific">Mycobacteroides abscessus</name>
    <dbReference type="NCBI Taxonomy" id="36809"/>
    <lineage>
        <taxon>Bacteria</taxon>
        <taxon>Bacillati</taxon>
        <taxon>Actinomycetota</taxon>
        <taxon>Actinomycetes</taxon>
        <taxon>Mycobacteriales</taxon>
        <taxon>Mycobacteriaceae</taxon>
        <taxon>Mycobacteroides</taxon>
    </lineage>
</organism>
<feature type="coiled-coil region" evidence="1">
    <location>
        <begin position="43"/>
        <end position="70"/>
    </location>
</feature>
<reference evidence="3 4" key="1">
    <citation type="submission" date="2015-03" db="EMBL/GenBank/DDBJ databases">
        <authorList>
            <person name="Murphy D."/>
        </authorList>
    </citation>
    <scope>NUCLEOTIDE SEQUENCE [LARGE SCALE GENOMIC DNA]</scope>
    <source>
        <strain evidence="3 4">PAP088</strain>
    </source>
</reference>